<comment type="caution">
    <text evidence="1">The sequence shown here is derived from an EMBL/GenBank/DDBJ whole genome shotgun (WGS) entry which is preliminary data.</text>
</comment>
<proteinExistence type="predicted"/>
<name>A0A0M2PPK0_PROHO</name>
<dbReference type="STRING" id="317619.GCA_000332315_02649"/>
<organism evidence="1 2">
    <name type="scientific">Prochlorothrix hollandica PCC 9006 = CALU 1027</name>
    <dbReference type="NCBI Taxonomy" id="317619"/>
    <lineage>
        <taxon>Bacteria</taxon>
        <taxon>Bacillati</taxon>
        <taxon>Cyanobacteriota</taxon>
        <taxon>Cyanophyceae</taxon>
        <taxon>Prochlorotrichales</taxon>
        <taxon>Prochlorotrichaceae</taxon>
        <taxon>Prochlorothrix</taxon>
    </lineage>
</organism>
<reference evidence="1" key="1">
    <citation type="submission" date="2012-04" db="EMBL/GenBank/DDBJ databases">
        <authorList>
            <person name="Borisov I.G."/>
            <person name="Ivanikova N.V."/>
            <person name="Pinevich A.V."/>
        </authorList>
    </citation>
    <scope>NUCLEOTIDE SEQUENCE</scope>
    <source>
        <strain evidence="1">CALU 1027</strain>
    </source>
</reference>
<sequence>MKIQYFSDTDTLYLSFTLDPSFESEVINENLVIHFDQYDNLVGITIEHYSKVSTSQTIEMVINEIKQPQLLRQ</sequence>
<dbReference type="Proteomes" id="UP000034681">
    <property type="component" value="Unassembled WGS sequence"/>
</dbReference>
<gene>
    <name evidence="1" type="ORF">PROH_21165</name>
</gene>
<evidence type="ECO:0000313" key="2">
    <source>
        <dbReference type="Proteomes" id="UP000034681"/>
    </source>
</evidence>
<keyword evidence="2" id="KW-1185">Reference proteome</keyword>
<dbReference type="OrthoDB" id="9799670at2"/>
<protein>
    <recommendedName>
        <fullName evidence="3">DUF2283 domain-containing protein</fullName>
    </recommendedName>
</protein>
<dbReference type="RefSeq" id="WP_016923821.1">
    <property type="nucleotide sequence ID" value="NZ_KB235938.1"/>
</dbReference>
<accession>A0A0M2PPK0</accession>
<evidence type="ECO:0008006" key="3">
    <source>
        <dbReference type="Google" id="ProtNLM"/>
    </source>
</evidence>
<dbReference type="EMBL" id="AJTX02000010">
    <property type="protein sequence ID" value="KKI98189.1"/>
    <property type="molecule type" value="Genomic_DNA"/>
</dbReference>
<dbReference type="AlphaFoldDB" id="A0A0M2PPK0"/>
<dbReference type="InterPro" id="IPR019270">
    <property type="entry name" value="DUF2283"/>
</dbReference>
<dbReference type="Pfam" id="PF10049">
    <property type="entry name" value="DUF2283"/>
    <property type="match status" value="1"/>
</dbReference>
<evidence type="ECO:0000313" key="1">
    <source>
        <dbReference type="EMBL" id="KKI98189.1"/>
    </source>
</evidence>